<dbReference type="PROSITE" id="PS50011">
    <property type="entry name" value="PROTEIN_KINASE_DOM"/>
    <property type="match status" value="1"/>
</dbReference>
<evidence type="ECO:0000313" key="10">
    <source>
        <dbReference type="EMBL" id="KAI1715761.1"/>
    </source>
</evidence>
<evidence type="ECO:0000256" key="2">
    <source>
        <dbReference type="ARBA" id="ARBA00022527"/>
    </source>
</evidence>
<dbReference type="EC" id="2.7.11.1" evidence="1"/>
<evidence type="ECO:0000256" key="8">
    <source>
        <dbReference type="RuleBase" id="RU000304"/>
    </source>
</evidence>
<evidence type="ECO:0000256" key="6">
    <source>
        <dbReference type="ARBA" id="ARBA00022840"/>
    </source>
</evidence>
<comment type="similarity">
    <text evidence="8">Belongs to the protein kinase superfamily.</text>
</comment>
<gene>
    <name evidence="10" type="ORF">DdX_08091</name>
</gene>
<dbReference type="PROSITE" id="PS00108">
    <property type="entry name" value="PROTEIN_KINASE_ST"/>
    <property type="match status" value="1"/>
</dbReference>
<dbReference type="SUPFAM" id="SSF56112">
    <property type="entry name" value="Protein kinase-like (PK-like)"/>
    <property type="match status" value="1"/>
</dbReference>
<dbReference type="AlphaFoldDB" id="A0AAD4R4U0"/>
<dbReference type="CDD" id="cd14017">
    <property type="entry name" value="STKc_TTBK"/>
    <property type="match status" value="1"/>
</dbReference>
<keyword evidence="4 7" id="KW-0547">Nucleotide-binding</keyword>
<dbReference type="InterPro" id="IPR000719">
    <property type="entry name" value="Prot_kinase_dom"/>
</dbReference>
<evidence type="ECO:0000256" key="5">
    <source>
        <dbReference type="ARBA" id="ARBA00022777"/>
    </source>
</evidence>
<dbReference type="Proteomes" id="UP001201812">
    <property type="component" value="Unassembled WGS sequence"/>
</dbReference>
<accession>A0AAD4R4U0</accession>
<sequence>METQLVNLEIGSTLANWKIDAKLGEGAFGVVYKCVRDGKSFALKVEGVNEPIQMLKMEAHVLMELSKRDAGRHFCAIEDKGQIGGINYIVMTLLGRSLQDLRLARPDRKFSMGTAISVGIQCLEALEDLHSIGYLHRDIKPGNYTIGRAELGELQKVYMLDFGMARRFAHPDGTIRKPREAAGFRGTLKYAPLSSHIQRELCRKDDIESWLYQQVEITRGTLPWRNLRDKLEVGRCKKNCRSERGLRQLFGACPRQYIDILQSVDRSKFFDEPDYGLIYGLLRDAMKTTESKEFPYDWEPTV</sequence>
<keyword evidence="11" id="KW-1185">Reference proteome</keyword>
<evidence type="ECO:0000259" key="9">
    <source>
        <dbReference type="PROSITE" id="PS50011"/>
    </source>
</evidence>
<dbReference type="InterPro" id="IPR047916">
    <property type="entry name" value="TTBK_Asator-like_STKc"/>
</dbReference>
<dbReference type="EMBL" id="JAKKPZ010000011">
    <property type="protein sequence ID" value="KAI1715761.1"/>
    <property type="molecule type" value="Genomic_DNA"/>
</dbReference>
<feature type="domain" description="Protein kinase" evidence="9">
    <location>
        <begin position="17"/>
        <end position="302"/>
    </location>
</feature>
<protein>
    <recommendedName>
        <fullName evidence="1">non-specific serine/threonine protein kinase</fullName>
        <ecNumber evidence="1">2.7.11.1</ecNumber>
    </recommendedName>
</protein>
<proteinExistence type="inferred from homology"/>
<dbReference type="Gene3D" id="1.10.510.10">
    <property type="entry name" value="Transferase(Phosphotransferase) domain 1"/>
    <property type="match status" value="1"/>
</dbReference>
<dbReference type="PANTHER" id="PTHR11909">
    <property type="entry name" value="CASEIN KINASE-RELATED"/>
    <property type="match status" value="1"/>
</dbReference>
<dbReference type="InterPro" id="IPR011009">
    <property type="entry name" value="Kinase-like_dom_sf"/>
</dbReference>
<evidence type="ECO:0000313" key="11">
    <source>
        <dbReference type="Proteomes" id="UP001201812"/>
    </source>
</evidence>
<name>A0AAD4R4U0_9BILA</name>
<dbReference type="InterPro" id="IPR050235">
    <property type="entry name" value="CK1_Ser-Thr_kinase"/>
</dbReference>
<dbReference type="GO" id="GO:0004674">
    <property type="term" value="F:protein serine/threonine kinase activity"/>
    <property type="evidence" value="ECO:0007669"/>
    <property type="project" value="UniProtKB-KW"/>
</dbReference>
<comment type="caution">
    <text evidence="10">The sequence shown here is derived from an EMBL/GenBank/DDBJ whole genome shotgun (WGS) entry which is preliminary data.</text>
</comment>
<organism evidence="10 11">
    <name type="scientific">Ditylenchus destructor</name>
    <dbReference type="NCBI Taxonomy" id="166010"/>
    <lineage>
        <taxon>Eukaryota</taxon>
        <taxon>Metazoa</taxon>
        <taxon>Ecdysozoa</taxon>
        <taxon>Nematoda</taxon>
        <taxon>Chromadorea</taxon>
        <taxon>Rhabditida</taxon>
        <taxon>Tylenchina</taxon>
        <taxon>Tylenchomorpha</taxon>
        <taxon>Sphaerularioidea</taxon>
        <taxon>Anguinidae</taxon>
        <taxon>Anguininae</taxon>
        <taxon>Ditylenchus</taxon>
    </lineage>
</organism>
<dbReference type="SMART" id="SM00220">
    <property type="entry name" value="S_TKc"/>
    <property type="match status" value="1"/>
</dbReference>
<evidence type="ECO:0000256" key="3">
    <source>
        <dbReference type="ARBA" id="ARBA00022679"/>
    </source>
</evidence>
<evidence type="ECO:0000256" key="1">
    <source>
        <dbReference type="ARBA" id="ARBA00012513"/>
    </source>
</evidence>
<dbReference type="Pfam" id="PF00069">
    <property type="entry name" value="Pkinase"/>
    <property type="match status" value="1"/>
</dbReference>
<keyword evidence="5 10" id="KW-0418">Kinase</keyword>
<dbReference type="InterPro" id="IPR017441">
    <property type="entry name" value="Protein_kinase_ATP_BS"/>
</dbReference>
<feature type="binding site" evidence="7">
    <location>
        <position position="44"/>
    </location>
    <ligand>
        <name>ATP</name>
        <dbReference type="ChEBI" id="CHEBI:30616"/>
    </ligand>
</feature>
<keyword evidence="3" id="KW-0808">Transferase</keyword>
<keyword evidence="2 8" id="KW-0723">Serine/threonine-protein kinase</keyword>
<keyword evidence="6 7" id="KW-0067">ATP-binding</keyword>
<evidence type="ECO:0000256" key="4">
    <source>
        <dbReference type="ARBA" id="ARBA00022741"/>
    </source>
</evidence>
<dbReference type="PROSITE" id="PS00107">
    <property type="entry name" value="PROTEIN_KINASE_ATP"/>
    <property type="match status" value="1"/>
</dbReference>
<evidence type="ECO:0000256" key="7">
    <source>
        <dbReference type="PROSITE-ProRule" id="PRU10141"/>
    </source>
</evidence>
<dbReference type="GO" id="GO:0005524">
    <property type="term" value="F:ATP binding"/>
    <property type="evidence" value="ECO:0007669"/>
    <property type="project" value="UniProtKB-UniRule"/>
</dbReference>
<reference evidence="10" key="1">
    <citation type="submission" date="2022-01" db="EMBL/GenBank/DDBJ databases">
        <title>Genome Sequence Resource for Two Populations of Ditylenchus destructor, the Migratory Endoparasitic Phytonematode.</title>
        <authorList>
            <person name="Zhang H."/>
            <person name="Lin R."/>
            <person name="Xie B."/>
        </authorList>
    </citation>
    <scope>NUCLEOTIDE SEQUENCE</scope>
    <source>
        <strain evidence="10">BazhouSP</strain>
    </source>
</reference>
<dbReference type="InterPro" id="IPR008271">
    <property type="entry name" value="Ser/Thr_kinase_AS"/>
</dbReference>